<dbReference type="SMART" id="SM00460">
    <property type="entry name" value="TGc"/>
    <property type="match status" value="1"/>
</dbReference>
<proteinExistence type="predicted"/>
<evidence type="ECO:0000313" key="3">
    <source>
        <dbReference type="EMBL" id="GAA4449868.1"/>
    </source>
</evidence>
<dbReference type="EMBL" id="BAABGA010000018">
    <property type="protein sequence ID" value="GAA4449868.1"/>
    <property type="molecule type" value="Genomic_DNA"/>
</dbReference>
<organism evidence="3 4">
    <name type="scientific">Novipirellula rosea</name>
    <dbReference type="NCBI Taxonomy" id="1031540"/>
    <lineage>
        <taxon>Bacteria</taxon>
        <taxon>Pseudomonadati</taxon>
        <taxon>Planctomycetota</taxon>
        <taxon>Planctomycetia</taxon>
        <taxon>Pirellulales</taxon>
        <taxon>Pirellulaceae</taxon>
        <taxon>Novipirellula</taxon>
    </lineage>
</organism>
<feature type="domain" description="Transglutaminase-like" evidence="2">
    <location>
        <begin position="464"/>
        <end position="527"/>
    </location>
</feature>
<dbReference type="Gene3D" id="3.10.620.30">
    <property type="match status" value="1"/>
</dbReference>
<evidence type="ECO:0000259" key="2">
    <source>
        <dbReference type="SMART" id="SM00460"/>
    </source>
</evidence>
<accession>A0ABP8MI57</accession>
<dbReference type="Proteomes" id="UP001500840">
    <property type="component" value="Unassembled WGS sequence"/>
</dbReference>
<dbReference type="InterPro" id="IPR002931">
    <property type="entry name" value="Transglutaminase-like"/>
</dbReference>
<dbReference type="RefSeq" id="WP_345320829.1">
    <property type="nucleotide sequence ID" value="NZ_BAABGA010000018.1"/>
</dbReference>
<name>A0ABP8MI57_9BACT</name>
<protein>
    <submittedName>
        <fullName evidence="3">Transglutaminase family protein</fullName>
    </submittedName>
</protein>
<evidence type="ECO:0000313" key="4">
    <source>
        <dbReference type="Proteomes" id="UP001500840"/>
    </source>
</evidence>
<reference evidence="4" key="1">
    <citation type="journal article" date="2019" name="Int. J. Syst. Evol. Microbiol.">
        <title>The Global Catalogue of Microorganisms (GCM) 10K type strain sequencing project: providing services to taxonomists for standard genome sequencing and annotation.</title>
        <authorList>
            <consortium name="The Broad Institute Genomics Platform"/>
            <consortium name="The Broad Institute Genome Sequencing Center for Infectious Disease"/>
            <person name="Wu L."/>
            <person name="Ma J."/>
        </authorList>
    </citation>
    <scope>NUCLEOTIDE SEQUENCE [LARGE SCALE GENOMIC DNA]</scope>
    <source>
        <strain evidence="4">JCM 17759</strain>
    </source>
</reference>
<gene>
    <name evidence="3" type="ORF">GCM10023156_15160</name>
</gene>
<dbReference type="InterPro" id="IPR038765">
    <property type="entry name" value="Papain-like_cys_pep_sf"/>
</dbReference>
<feature type="region of interest" description="Disordered" evidence="1">
    <location>
        <begin position="59"/>
        <end position="87"/>
    </location>
</feature>
<comment type="caution">
    <text evidence="3">The sequence shown here is derived from an EMBL/GenBank/DDBJ whole genome shotgun (WGS) entry which is preliminary data.</text>
</comment>
<dbReference type="Pfam" id="PF01841">
    <property type="entry name" value="Transglut_core"/>
    <property type="match status" value="1"/>
</dbReference>
<dbReference type="SUPFAM" id="SSF54001">
    <property type="entry name" value="Cysteine proteinases"/>
    <property type="match status" value="1"/>
</dbReference>
<evidence type="ECO:0000256" key="1">
    <source>
        <dbReference type="SAM" id="MobiDB-lite"/>
    </source>
</evidence>
<sequence length="573" mass="62690">MLRLLTFLAGSRFALTGFRTSLERFATFKAVWITGFLLGWGLFSGCDIPERVPLVPPADRYLSADPPSQGDAESAGEQVAREDATQENRKFRGDFEAWDAYFVGDKHVGYSHISVTATRDADQRDPEKQHVELNIEDCLLIHRGSASAFVQRHSHQSSETIDGQLQHYKSNLSVGPVITTCEGTVDESGLTAVKTRGAAVTTKKFPWGAEHRGLLAVEESIRRAPLRIGQKRTFQTLAPIQPLVTTVRMHCVAKATVPMIDGKPRELLEIDVETDLGEDRKTYHVIWIEPDGAIRRVMYPASNLVTYRTDKEIATKDIESQQTAIAIASTLTNSELERPSETKRVGFKLVRTALPLAAEKSIIKPQPNQFVRKLDETSLLVLVSTLGEAPKNGFQQGSFPVTDADRKPSAIIDSSETMVRRIAQAAGGSGKLGERELAIELARSANRLTQLNPASGTFQRASEVARNAQGDATAYAVLLAALLRAKGVASRVAFGFRYQATPSPRMVYHAWTLAHVDGDWLPLDATSGGIAAADRLTVSTNDLSNSDIGEAMMPVLDFLGAYEIEIVASATRY</sequence>
<keyword evidence="4" id="KW-1185">Reference proteome</keyword>